<protein>
    <submittedName>
        <fullName evidence="1">RCG21390</fullName>
    </submittedName>
</protein>
<name>A6J0V6_RAT</name>
<gene>
    <name evidence="1" type="ORF">rCG_21390</name>
</gene>
<dbReference type="EMBL" id="CH473973">
    <property type="protein sequence ID" value="EDM13545.1"/>
    <property type="molecule type" value="Genomic_DNA"/>
</dbReference>
<sequence length="46" mass="5586">MESTSYEIFKLIFIIYKLPHKLCPRWLGKHLNLEMKSWSYSVTHTD</sequence>
<accession>A6J0V6</accession>
<organism evidence="1 2">
    <name type="scientific">Rattus norvegicus</name>
    <name type="common">Rat</name>
    <dbReference type="NCBI Taxonomy" id="10116"/>
    <lineage>
        <taxon>Eukaryota</taxon>
        <taxon>Metazoa</taxon>
        <taxon>Chordata</taxon>
        <taxon>Craniata</taxon>
        <taxon>Vertebrata</taxon>
        <taxon>Euteleostomi</taxon>
        <taxon>Mammalia</taxon>
        <taxon>Eutheria</taxon>
        <taxon>Euarchontoglires</taxon>
        <taxon>Glires</taxon>
        <taxon>Rodentia</taxon>
        <taxon>Myomorpha</taxon>
        <taxon>Muroidea</taxon>
        <taxon>Muridae</taxon>
        <taxon>Murinae</taxon>
        <taxon>Rattus</taxon>
    </lineage>
</organism>
<reference evidence="1 2" key="1">
    <citation type="submission" date="2005-07" db="EMBL/GenBank/DDBJ databases">
        <authorList>
            <person name="Mural R.J."/>
            <person name="Li P.W."/>
            <person name="Adams M.D."/>
            <person name="Amanatides P.G."/>
            <person name="Baden-Tillson H."/>
            <person name="Barnstead M."/>
            <person name="Chin S.H."/>
            <person name="Dew I."/>
            <person name="Evans C.A."/>
            <person name="Ferriera S."/>
            <person name="Flanigan M."/>
            <person name="Fosler C."/>
            <person name="Glodek A."/>
            <person name="Gu Z."/>
            <person name="Holt R.A."/>
            <person name="Jennings D."/>
            <person name="Kraft C.L."/>
            <person name="Lu F."/>
            <person name="Nguyen T."/>
            <person name="Nusskern D.R."/>
            <person name="Pfannkoch C.M."/>
            <person name="Sitter C."/>
            <person name="Sutton G.G."/>
            <person name="Venter J.C."/>
            <person name="Wang Z."/>
            <person name="Woodage T."/>
            <person name="Zheng X.H."/>
            <person name="Zhong F."/>
        </authorList>
    </citation>
    <scope>NUCLEOTIDE SEQUENCE [LARGE SCALE GENOMIC DNA]</scope>
    <source>
        <strain>BN</strain>
        <strain evidence="2">Sprague-Dawley</strain>
    </source>
</reference>
<dbReference type="Proteomes" id="UP000234681">
    <property type="component" value="Chromosome 12"/>
</dbReference>
<proteinExistence type="predicted"/>
<evidence type="ECO:0000313" key="2">
    <source>
        <dbReference type="Proteomes" id="UP000234681"/>
    </source>
</evidence>
<evidence type="ECO:0000313" key="1">
    <source>
        <dbReference type="EMBL" id="EDM13545.1"/>
    </source>
</evidence>
<dbReference type="AlphaFoldDB" id="A6J0V6"/>